<reference evidence="1 2" key="1">
    <citation type="journal article" date="2019" name="Nat. Ecol. Evol.">
        <title>Megaphylogeny resolves global patterns of mushroom evolution.</title>
        <authorList>
            <person name="Varga T."/>
            <person name="Krizsan K."/>
            <person name="Foldi C."/>
            <person name="Dima B."/>
            <person name="Sanchez-Garcia M."/>
            <person name="Sanchez-Ramirez S."/>
            <person name="Szollosi G.J."/>
            <person name="Szarkandi J.G."/>
            <person name="Papp V."/>
            <person name="Albert L."/>
            <person name="Andreopoulos W."/>
            <person name="Angelini C."/>
            <person name="Antonin V."/>
            <person name="Barry K.W."/>
            <person name="Bougher N.L."/>
            <person name="Buchanan P."/>
            <person name="Buyck B."/>
            <person name="Bense V."/>
            <person name="Catcheside P."/>
            <person name="Chovatia M."/>
            <person name="Cooper J."/>
            <person name="Damon W."/>
            <person name="Desjardin D."/>
            <person name="Finy P."/>
            <person name="Geml J."/>
            <person name="Haridas S."/>
            <person name="Hughes K."/>
            <person name="Justo A."/>
            <person name="Karasinski D."/>
            <person name="Kautmanova I."/>
            <person name="Kiss B."/>
            <person name="Kocsube S."/>
            <person name="Kotiranta H."/>
            <person name="LaButti K.M."/>
            <person name="Lechner B.E."/>
            <person name="Liimatainen K."/>
            <person name="Lipzen A."/>
            <person name="Lukacs Z."/>
            <person name="Mihaltcheva S."/>
            <person name="Morgado L.N."/>
            <person name="Niskanen T."/>
            <person name="Noordeloos M.E."/>
            <person name="Ohm R.A."/>
            <person name="Ortiz-Santana B."/>
            <person name="Ovrebo C."/>
            <person name="Racz N."/>
            <person name="Riley R."/>
            <person name="Savchenko A."/>
            <person name="Shiryaev A."/>
            <person name="Soop K."/>
            <person name="Spirin V."/>
            <person name="Szebenyi C."/>
            <person name="Tomsovsky M."/>
            <person name="Tulloss R.E."/>
            <person name="Uehling J."/>
            <person name="Grigoriev I.V."/>
            <person name="Vagvolgyi C."/>
            <person name="Papp T."/>
            <person name="Martin F.M."/>
            <person name="Miettinen O."/>
            <person name="Hibbett D.S."/>
            <person name="Nagy L.G."/>
        </authorList>
    </citation>
    <scope>NUCLEOTIDE SEQUENCE [LARGE SCALE GENOMIC DNA]</scope>
    <source>
        <strain evidence="1 2">NL-1719</strain>
    </source>
</reference>
<dbReference type="Proteomes" id="UP000308600">
    <property type="component" value="Unassembled WGS sequence"/>
</dbReference>
<protein>
    <submittedName>
        <fullName evidence="1">Uncharacterized protein</fullName>
    </submittedName>
</protein>
<organism evidence="1 2">
    <name type="scientific">Pluteus cervinus</name>
    <dbReference type="NCBI Taxonomy" id="181527"/>
    <lineage>
        <taxon>Eukaryota</taxon>
        <taxon>Fungi</taxon>
        <taxon>Dikarya</taxon>
        <taxon>Basidiomycota</taxon>
        <taxon>Agaricomycotina</taxon>
        <taxon>Agaricomycetes</taxon>
        <taxon>Agaricomycetidae</taxon>
        <taxon>Agaricales</taxon>
        <taxon>Pluteineae</taxon>
        <taxon>Pluteaceae</taxon>
        <taxon>Pluteus</taxon>
    </lineage>
</organism>
<sequence length="619" mass="67985">MKSTRSTGNTHQVAKIRKDLDDARKLEAKNLTRLSQLLQKRKRKQGGAKQTTIDAAQRGADKAKKRVAELEEKLRLLVGDPGFGDNTSNVAEANTSTTVKNGSLTVVPNVLTITQVVPTPSSASPMNALVVVKDVSMAIVPNASTICEGHTKDVSMMVIVPDVSSIPHGGPGLALTISPPILAVSTPIDYDVDCALAPTVPNSSAPIPNTPVISTPTSIKPNPPSDTPDTPVPTELESSTNLPGATPKDSIPNGLKRKNDDETATVQVDKDGDIIMEGGQTVEAVSKPPPPKKTKSVKNEKTEMPLTTWKGTPEEQERAGRLYDKHQKDAPLLKKPYQGLTGDQQRSYLRIANTLIQLWGWANDPFLVPGLCFPASLKKLIKENQDVLPTSGSTSLDLIEHIFTTVYGNMACTLCRQGSSRTPDGWQKLKERRRQTQEAERQAKLAGGTKPIIRNSKPLPLVSGDYLDDLDKKEPWVLDCGCTFEAACVEFFMWKTWSGKQGDKRELMRLIPKSPREFLVQNLPDLCALNIGDLMNHRGTGFWDLDHQIDLREKQVEVLQDELAEFKKIKLEMGEPTEKGKLTVIYVQSLAVNDKRQLIHCRNLRLDADKEATTAETPN</sequence>
<evidence type="ECO:0000313" key="2">
    <source>
        <dbReference type="Proteomes" id="UP000308600"/>
    </source>
</evidence>
<evidence type="ECO:0000313" key="1">
    <source>
        <dbReference type="EMBL" id="TFK62141.1"/>
    </source>
</evidence>
<name>A0ACD3A9D4_9AGAR</name>
<gene>
    <name evidence="1" type="ORF">BDN72DRAFT_903486</name>
</gene>
<keyword evidence="2" id="KW-1185">Reference proteome</keyword>
<proteinExistence type="predicted"/>
<dbReference type="EMBL" id="ML208603">
    <property type="protein sequence ID" value="TFK62141.1"/>
    <property type="molecule type" value="Genomic_DNA"/>
</dbReference>
<accession>A0ACD3A9D4</accession>